<dbReference type="InterPro" id="IPR045851">
    <property type="entry name" value="AMP-bd_C_sf"/>
</dbReference>
<dbReference type="InterPro" id="IPR000873">
    <property type="entry name" value="AMP-dep_synth/lig_dom"/>
</dbReference>
<gene>
    <name evidence="2" type="ORF">TCE0_033f09019</name>
</gene>
<dbReference type="PROSITE" id="PS00455">
    <property type="entry name" value="AMP_BINDING"/>
    <property type="match status" value="1"/>
</dbReference>
<dbReference type="PANTHER" id="PTHR42921">
    <property type="entry name" value="ACETOACETYL-COA SYNTHETASE"/>
    <property type="match status" value="1"/>
</dbReference>
<dbReference type="Pfam" id="PF00501">
    <property type="entry name" value="AMP-binding"/>
    <property type="match status" value="1"/>
</dbReference>
<sequence>MSLQTTPRKLWEHPDPKNTRMWKFMQGVNHRHHKNLQSFNDLYNYSLAEKSSFWSDILLDSNLIYAGSYRTVVDETLPIDAIPRWFDGITMNFAENLLYSRVTGDNADHRGTVGKEDGVVTVTEIREGNTEVRHFTWADVRKEAGLLASALQASGVRMGDRVVLVGSNSFKSLVVFLATAWVGAVFSSSSTDMGTKGILERSVQINPKLLFIDDGAVYNGKAIKLLQKIQDTVKGLQKSCSNFLGAVAIPRWEEQEDISRVPGVKTWKDYLQSGAPEPPAFARVPFNEPLLICHSSGTTGIPKAIVHSVGGICISIFKEGGLHEDLKSDSVTLQYTTTGWIMYLSSLKPLLFGSRVIFYDGSPFQPDLTVLLRIVEQHKVTKLGISPRWLFELAKRGISPREIADISSLQTVTSTGMVLSEQLFEWFYDTGFPAYVHLANISGGTDIAGCFGIMNPLTPVYVGGCQGPSLGVEIAVYDSTIPNGEMGTTVPDGTPGELVAPTSFPNVPRFLWGDKEPAGSPGTKFHSAYFARFDGHVWAHGDFVVIHPVTKGIYFLGRADGVLNPSGVRFGSADIYSVIERHFSTKVQDALCVGQRRSQDDDERVMLFLLMRPGQKFDRRLVSEVKEAISKDLSKRHVPKYVFETPEIPTTVNLKKVELPVKQIVSGYTIKPSGTLANPESLKFYYQFAKVEEIVEVREKL</sequence>
<dbReference type="NCBIfam" id="TIGR01217">
    <property type="entry name" value="ac_ac_CoA_syn"/>
    <property type="match status" value="1"/>
</dbReference>
<accession>A0A6V8HAB2</accession>
<feature type="domain" description="AMP-dependent synthetase/ligase" evidence="1">
    <location>
        <begin position="131"/>
        <end position="499"/>
    </location>
</feature>
<evidence type="ECO:0000313" key="3">
    <source>
        <dbReference type="Proteomes" id="UP000053095"/>
    </source>
</evidence>
<keyword evidence="3" id="KW-1185">Reference proteome</keyword>
<dbReference type="InterPro" id="IPR005914">
    <property type="entry name" value="Acac_CoA_synth"/>
</dbReference>
<evidence type="ECO:0000313" key="2">
    <source>
        <dbReference type="EMBL" id="GAM38358.1"/>
    </source>
</evidence>
<comment type="caution">
    <text evidence="2">The sequence shown here is derived from an EMBL/GenBank/DDBJ whole genome shotgun (WGS) entry which is preliminary data.</text>
</comment>
<evidence type="ECO:0000259" key="1">
    <source>
        <dbReference type="Pfam" id="PF00501"/>
    </source>
</evidence>
<dbReference type="AlphaFoldDB" id="A0A6V8HAB2"/>
<dbReference type="GO" id="GO:0006629">
    <property type="term" value="P:lipid metabolic process"/>
    <property type="evidence" value="ECO:0007669"/>
    <property type="project" value="InterPro"/>
</dbReference>
<proteinExistence type="predicted"/>
<name>A0A6V8HAB2_TALPI</name>
<dbReference type="EMBL" id="DF933829">
    <property type="protein sequence ID" value="GAM38358.1"/>
    <property type="molecule type" value="Genomic_DNA"/>
</dbReference>
<dbReference type="PANTHER" id="PTHR42921:SF4">
    <property type="entry name" value="ACETOACETYL-COA SYNTHASE (AFU_ORTHOLOGUE AFUA_8G04770)"/>
    <property type="match status" value="1"/>
</dbReference>
<protein>
    <recommendedName>
        <fullName evidence="1">AMP-dependent synthetase/ligase domain-containing protein</fullName>
    </recommendedName>
</protein>
<dbReference type="InterPro" id="IPR020845">
    <property type="entry name" value="AMP-binding_CS"/>
</dbReference>
<dbReference type="Proteomes" id="UP000053095">
    <property type="component" value="Unassembled WGS sequence"/>
</dbReference>
<dbReference type="Gene3D" id="3.40.50.12780">
    <property type="entry name" value="N-terminal domain of ligase-like"/>
    <property type="match status" value="1"/>
</dbReference>
<dbReference type="InterPro" id="IPR042099">
    <property type="entry name" value="ANL_N_sf"/>
</dbReference>
<organism evidence="2 3">
    <name type="scientific">Talaromyces pinophilus</name>
    <name type="common">Penicillium pinophilum</name>
    <dbReference type="NCBI Taxonomy" id="128442"/>
    <lineage>
        <taxon>Eukaryota</taxon>
        <taxon>Fungi</taxon>
        <taxon>Dikarya</taxon>
        <taxon>Ascomycota</taxon>
        <taxon>Pezizomycotina</taxon>
        <taxon>Eurotiomycetes</taxon>
        <taxon>Eurotiomycetidae</taxon>
        <taxon>Eurotiales</taxon>
        <taxon>Trichocomaceae</taxon>
        <taxon>Talaromyces</taxon>
        <taxon>Talaromyces sect. Talaromyces</taxon>
    </lineage>
</organism>
<dbReference type="Gene3D" id="3.30.300.30">
    <property type="match status" value="1"/>
</dbReference>
<reference evidence="3" key="1">
    <citation type="journal article" date="2015" name="Genome Announc.">
        <title>Draft genome sequence of Talaromyces cellulolyticus strain Y-94, a source of lignocellulosic biomass-degrading enzymes.</title>
        <authorList>
            <person name="Fujii T."/>
            <person name="Koike H."/>
            <person name="Sawayama S."/>
            <person name="Yano S."/>
            <person name="Inoue H."/>
        </authorList>
    </citation>
    <scope>NUCLEOTIDE SEQUENCE [LARGE SCALE GENOMIC DNA]</scope>
    <source>
        <strain evidence="3">Y-94</strain>
    </source>
</reference>
<dbReference type="SUPFAM" id="SSF56801">
    <property type="entry name" value="Acetyl-CoA synthetase-like"/>
    <property type="match status" value="1"/>
</dbReference>
<dbReference type="GO" id="GO:0030729">
    <property type="term" value="F:acetoacetate-CoA ligase activity"/>
    <property type="evidence" value="ECO:0007669"/>
    <property type="project" value="InterPro"/>
</dbReference>